<dbReference type="InterPro" id="IPR050194">
    <property type="entry name" value="Glycosyltransferase_grp1"/>
</dbReference>
<dbReference type="PANTHER" id="PTHR45947">
    <property type="entry name" value="SULFOQUINOVOSYL TRANSFERASE SQD2"/>
    <property type="match status" value="1"/>
</dbReference>
<feature type="domain" description="Glycosyl transferase family 1" evidence="2">
    <location>
        <begin position="215"/>
        <end position="359"/>
    </location>
</feature>
<dbReference type="AlphaFoldDB" id="A0A9X4KL00"/>
<reference evidence="3 4" key="1">
    <citation type="submission" date="2022-10" db="EMBL/GenBank/DDBJ databases">
        <title>Comparative genomic analysis of Cohnella hashimotonis sp. nov., isolated from the International Space Station.</title>
        <authorList>
            <person name="Simpson A."/>
            <person name="Venkateswaran K."/>
        </authorList>
    </citation>
    <scope>NUCLEOTIDE SEQUENCE [LARGE SCALE GENOMIC DNA]</scope>
    <source>
        <strain evidence="3 4">DSM 18997</strain>
    </source>
</reference>
<feature type="region of interest" description="Disordered" evidence="1">
    <location>
        <begin position="459"/>
        <end position="511"/>
    </location>
</feature>
<keyword evidence="3" id="KW-0808">Transferase</keyword>
<dbReference type="SUPFAM" id="SSF53756">
    <property type="entry name" value="UDP-Glycosyltransferase/glycogen phosphorylase"/>
    <property type="match status" value="1"/>
</dbReference>
<protein>
    <submittedName>
        <fullName evidence="3">Glycosyltransferase</fullName>
        <ecNumber evidence="3">2.4.-.-</ecNumber>
    </submittedName>
</protein>
<dbReference type="RefSeq" id="WP_277567562.1">
    <property type="nucleotide sequence ID" value="NZ_JAPDHZ010000004.1"/>
</dbReference>
<comment type="caution">
    <text evidence="3">The sequence shown here is derived from an EMBL/GenBank/DDBJ whole genome shotgun (WGS) entry which is preliminary data.</text>
</comment>
<sequence>MKILLFSHLSGASYITGAEKYLFLFAQELSSAAECTLFVPQEGILKANADRAGIPTRIESIPLMWNLYVPDERIALEEAAILAENKHAGLILLLQQYRPDAVIVNTCVNALPAIAAKELGIPVVWMVMENIDRNEYTMQSVQLIHRYSDLIVHVSDHSRSCFRPIVPDDKLLLLPPASPESEPGRASSPQLHEYRAWTEGMPPHRFLIGYISAGIQRSKGLHHFLAMALRLCEVRKDLCFLCVAGSVGDYEYERQCQSMVEQSAFHDRFRFAGFQSDLSSLYPSLSAVVIPSLVDEGFGMVALEALLHGTRTIAYRSGGLSEILTAAGQEHWLVEKGDIDGLYGKVKSVLEQPSDAVDIRRVTQAFGIDAYKSRLAAFHNTLRMLDLEANERRKAAFRPLKQHRVYMGDRTQVRYVLRRGMKLRVASQSNGVRQRRVLVVPESRLYAYPSGEDIQYESARSVSKRRAKRKSAKSRAKAYKSRKRKKLPLKGLPRQKRRRKSQHRLRQKTKK</sequence>
<evidence type="ECO:0000313" key="4">
    <source>
        <dbReference type="Proteomes" id="UP001153387"/>
    </source>
</evidence>
<organism evidence="3 4">
    <name type="scientific">Cohnella ginsengisoli</name>
    <dbReference type="NCBI Taxonomy" id="425004"/>
    <lineage>
        <taxon>Bacteria</taxon>
        <taxon>Bacillati</taxon>
        <taxon>Bacillota</taxon>
        <taxon>Bacilli</taxon>
        <taxon>Bacillales</taxon>
        <taxon>Paenibacillaceae</taxon>
        <taxon>Cohnella</taxon>
    </lineage>
</organism>
<dbReference type="InterPro" id="IPR001296">
    <property type="entry name" value="Glyco_trans_1"/>
</dbReference>
<accession>A0A9X4KL00</accession>
<evidence type="ECO:0000259" key="2">
    <source>
        <dbReference type="Pfam" id="PF00534"/>
    </source>
</evidence>
<keyword evidence="4" id="KW-1185">Reference proteome</keyword>
<dbReference type="Pfam" id="PF00534">
    <property type="entry name" value="Glycos_transf_1"/>
    <property type="match status" value="1"/>
</dbReference>
<dbReference type="Proteomes" id="UP001153387">
    <property type="component" value="Unassembled WGS sequence"/>
</dbReference>
<dbReference type="GO" id="GO:0016757">
    <property type="term" value="F:glycosyltransferase activity"/>
    <property type="evidence" value="ECO:0007669"/>
    <property type="project" value="UniProtKB-KW"/>
</dbReference>
<feature type="compositionally biased region" description="Basic residues" evidence="1">
    <location>
        <begin position="462"/>
        <end position="511"/>
    </location>
</feature>
<gene>
    <name evidence="3" type="ORF">OMP38_25725</name>
</gene>
<evidence type="ECO:0000256" key="1">
    <source>
        <dbReference type="SAM" id="MobiDB-lite"/>
    </source>
</evidence>
<dbReference type="Gene3D" id="3.40.50.2000">
    <property type="entry name" value="Glycogen Phosphorylase B"/>
    <property type="match status" value="2"/>
</dbReference>
<name>A0A9X4KL00_9BACL</name>
<proteinExistence type="predicted"/>
<dbReference type="PANTHER" id="PTHR45947:SF3">
    <property type="entry name" value="SULFOQUINOVOSYL TRANSFERASE SQD2"/>
    <property type="match status" value="1"/>
</dbReference>
<keyword evidence="3" id="KW-0328">Glycosyltransferase</keyword>
<dbReference type="EMBL" id="JAPDHZ010000004">
    <property type="protein sequence ID" value="MDG0793840.1"/>
    <property type="molecule type" value="Genomic_DNA"/>
</dbReference>
<evidence type="ECO:0000313" key="3">
    <source>
        <dbReference type="EMBL" id="MDG0793840.1"/>
    </source>
</evidence>
<dbReference type="EC" id="2.4.-.-" evidence="3"/>